<evidence type="ECO:0008006" key="2">
    <source>
        <dbReference type="Google" id="ProtNLM"/>
    </source>
</evidence>
<dbReference type="Gene3D" id="3.40.50.1820">
    <property type="entry name" value="alpha/beta hydrolase"/>
    <property type="match status" value="1"/>
</dbReference>
<reference evidence="1" key="1">
    <citation type="submission" date="2018-05" db="EMBL/GenBank/DDBJ databases">
        <authorList>
            <person name="Lanie J.A."/>
            <person name="Ng W.-L."/>
            <person name="Kazmierczak K.M."/>
            <person name="Andrzejewski T.M."/>
            <person name="Davidsen T.M."/>
            <person name="Wayne K.J."/>
            <person name="Tettelin H."/>
            <person name="Glass J.I."/>
            <person name="Rusch D."/>
            <person name="Podicherti R."/>
            <person name="Tsui H.-C.T."/>
            <person name="Winkler M.E."/>
        </authorList>
    </citation>
    <scope>NUCLEOTIDE SEQUENCE</scope>
</reference>
<accession>A0A382ZYQ4</accession>
<name>A0A382ZYQ4_9ZZZZ</name>
<proteinExistence type="predicted"/>
<feature type="non-terminal residue" evidence="1">
    <location>
        <position position="1"/>
    </location>
</feature>
<evidence type="ECO:0000313" key="1">
    <source>
        <dbReference type="EMBL" id="SVE00667.1"/>
    </source>
</evidence>
<protein>
    <recommendedName>
        <fullName evidence="2">Phospholipase/carboxylesterase/thioesterase domain-containing protein</fullName>
    </recommendedName>
</protein>
<gene>
    <name evidence="1" type="ORF">METZ01_LOCUS453521</name>
</gene>
<dbReference type="SUPFAM" id="SSF53474">
    <property type="entry name" value="alpha/beta-Hydrolases"/>
    <property type="match status" value="1"/>
</dbReference>
<dbReference type="InterPro" id="IPR029058">
    <property type="entry name" value="AB_hydrolase_fold"/>
</dbReference>
<feature type="non-terminal residue" evidence="1">
    <location>
        <position position="254"/>
    </location>
</feature>
<organism evidence="1">
    <name type="scientific">marine metagenome</name>
    <dbReference type="NCBI Taxonomy" id="408172"/>
    <lineage>
        <taxon>unclassified sequences</taxon>
        <taxon>metagenomes</taxon>
        <taxon>ecological metagenomes</taxon>
    </lineage>
</organism>
<dbReference type="AlphaFoldDB" id="A0A382ZYQ4"/>
<dbReference type="EMBL" id="UINC01187770">
    <property type="protein sequence ID" value="SVE00667.1"/>
    <property type="molecule type" value="Genomic_DNA"/>
</dbReference>
<sequence length="254" mass="28064">VGYEDNVMYQFEDNYRYSIYSLDGTFGGIEDAGGSPNPYSVVEDIITIDLFFGTIVNYQMNYICGGQVVEFKHITDGDIHSTLFREGYNYIDNDCEECFDSLLLLTMEDSWGDGWNGNTFCINDECTTLASGSFGTEEFCVNLEIENDMTCGGGSWPEEVLWTLSDSYHNTLATGGAPFEGCVGGSCENEIIESFEFNDNGQIRDYYLYRPNSIQDNAPLVFVLHGLGGSAGGMIGYSDMNAIAAEYGFAVCYP</sequence>